<gene>
    <name evidence="1" type="ORF">BDN72DRAFT_805085</name>
</gene>
<proteinExistence type="predicted"/>
<evidence type="ECO:0000313" key="2">
    <source>
        <dbReference type="Proteomes" id="UP000308600"/>
    </source>
</evidence>
<organism evidence="1 2">
    <name type="scientific">Pluteus cervinus</name>
    <dbReference type="NCBI Taxonomy" id="181527"/>
    <lineage>
        <taxon>Eukaryota</taxon>
        <taxon>Fungi</taxon>
        <taxon>Dikarya</taxon>
        <taxon>Basidiomycota</taxon>
        <taxon>Agaricomycotina</taxon>
        <taxon>Agaricomycetes</taxon>
        <taxon>Agaricomycetidae</taxon>
        <taxon>Agaricales</taxon>
        <taxon>Pluteineae</taxon>
        <taxon>Pluteaceae</taxon>
        <taxon>Pluteus</taxon>
    </lineage>
</organism>
<accession>A0ACD3A6P5</accession>
<reference evidence="1 2" key="1">
    <citation type="journal article" date="2019" name="Nat. Ecol. Evol.">
        <title>Megaphylogeny resolves global patterns of mushroom evolution.</title>
        <authorList>
            <person name="Varga T."/>
            <person name="Krizsan K."/>
            <person name="Foldi C."/>
            <person name="Dima B."/>
            <person name="Sanchez-Garcia M."/>
            <person name="Sanchez-Ramirez S."/>
            <person name="Szollosi G.J."/>
            <person name="Szarkandi J.G."/>
            <person name="Papp V."/>
            <person name="Albert L."/>
            <person name="Andreopoulos W."/>
            <person name="Angelini C."/>
            <person name="Antonin V."/>
            <person name="Barry K.W."/>
            <person name="Bougher N.L."/>
            <person name="Buchanan P."/>
            <person name="Buyck B."/>
            <person name="Bense V."/>
            <person name="Catcheside P."/>
            <person name="Chovatia M."/>
            <person name="Cooper J."/>
            <person name="Damon W."/>
            <person name="Desjardin D."/>
            <person name="Finy P."/>
            <person name="Geml J."/>
            <person name="Haridas S."/>
            <person name="Hughes K."/>
            <person name="Justo A."/>
            <person name="Karasinski D."/>
            <person name="Kautmanova I."/>
            <person name="Kiss B."/>
            <person name="Kocsube S."/>
            <person name="Kotiranta H."/>
            <person name="LaButti K.M."/>
            <person name="Lechner B.E."/>
            <person name="Liimatainen K."/>
            <person name="Lipzen A."/>
            <person name="Lukacs Z."/>
            <person name="Mihaltcheva S."/>
            <person name="Morgado L.N."/>
            <person name="Niskanen T."/>
            <person name="Noordeloos M.E."/>
            <person name="Ohm R.A."/>
            <person name="Ortiz-Santana B."/>
            <person name="Ovrebo C."/>
            <person name="Racz N."/>
            <person name="Riley R."/>
            <person name="Savchenko A."/>
            <person name="Shiryaev A."/>
            <person name="Soop K."/>
            <person name="Spirin V."/>
            <person name="Szebenyi C."/>
            <person name="Tomsovsky M."/>
            <person name="Tulloss R.E."/>
            <person name="Uehling J."/>
            <person name="Grigoriev I.V."/>
            <person name="Vagvolgyi C."/>
            <person name="Papp T."/>
            <person name="Martin F.M."/>
            <person name="Miettinen O."/>
            <person name="Hibbett D.S."/>
            <person name="Nagy L.G."/>
        </authorList>
    </citation>
    <scope>NUCLEOTIDE SEQUENCE [LARGE SCALE GENOMIC DNA]</scope>
    <source>
        <strain evidence="1 2">NL-1719</strain>
    </source>
</reference>
<sequence>MVGLELKRHRTSPISYGCYLLVGAGLCLSLLPTVCSTSYPTSFSWVRRLFLFASRQRTLLQVVGSSVSLAVSALWLGYRWDFRRMSEDFCKAALQTDLKDIAAHYQSIPMRDEKENGHLSTSPAGFWVAELVDERELKAPEIVAFVGLDYSASPQGYQAELKRMTVSPKYQRRGIGSKLVNTVITHARSNGITSIGLATTAWQPAAVALYEKFGWKLVR</sequence>
<keyword evidence="2" id="KW-1185">Reference proteome</keyword>
<name>A0ACD3A6P5_9AGAR</name>
<evidence type="ECO:0000313" key="1">
    <source>
        <dbReference type="EMBL" id="TFK61341.1"/>
    </source>
</evidence>
<feature type="non-terminal residue" evidence="1">
    <location>
        <position position="219"/>
    </location>
</feature>
<dbReference type="Proteomes" id="UP000308600">
    <property type="component" value="Unassembled WGS sequence"/>
</dbReference>
<protein>
    <submittedName>
        <fullName evidence="1">Acyl-CoA N-acyltransferase</fullName>
    </submittedName>
</protein>
<dbReference type="EMBL" id="ML208669">
    <property type="protein sequence ID" value="TFK61341.1"/>
    <property type="molecule type" value="Genomic_DNA"/>
</dbReference>